<gene>
    <name evidence="1" type="ORF">KEU06_09485</name>
</gene>
<evidence type="ECO:0000313" key="1">
    <source>
        <dbReference type="EMBL" id="MBS3648837.1"/>
    </source>
</evidence>
<evidence type="ECO:0000313" key="2">
    <source>
        <dbReference type="Proteomes" id="UP000680348"/>
    </source>
</evidence>
<proteinExistence type="predicted"/>
<dbReference type="RefSeq" id="WP_188254399.1">
    <property type="nucleotide sequence ID" value="NZ_JABVCF010000004.1"/>
</dbReference>
<protein>
    <submittedName>
        <fullName evidence="1">Uncharacterized protein</fullName>
    </submittedName>
</protein>
<name>A0A942E5I1_9HYPH</name>
<comment type="caution">
    <text evidence="1">The sequence shown here is derived from an EMBL/GenBank/DDBJ whole genome shotgun (WGS) entry which is preliminary data.</text>
</comment>
<sequence>MIVVTKDTELENDLVLKMGQNLDPAVVQAAGSVSAAISLKRIADVLDEFRPALKIANMMVNQMMEEAMKEAADAALNRMSAEITKGGKGESVQAD</sequence>
<dbReference type="AlphaFoldDB" id="A0A942E5I1"/>
<reference evidence="1" key="1">
    <citation type="submission" date="2021-04" db="EMBL/GenBank/DDBJ databases">
        <title>Pseudaminobacter soli sp. nov., isolated from paddy soil contaminated by heavy metals.</title>
        <authorList>
            <person name="Zhang K."/>
        </authorList>
    </citation>
    <scope>NUCLEOTIDE SEQUENCE</scope>
    <source>
        <strain evidence="1">19-2017</strain>
    </source>
</reference>
<keyword evidence="2" id="KW-1185">Reference proteome</keyword>
<dbReference type="EMBL" id="JAGWCR010000004">
    <property type="protein sequence ID" value="MBS3648837.1"/>
    <property type="molecule type" value="Genomic_DNA"/>
</dbReference>
<dbReference type="Proteomes" id="UP000680348">
    <property type="component" value="Unassembled WGS sequence"/>
</dbReference>
<accession>A0A942E5I1</accession>
<organism evidence="1 2">
    <name type="scientific">Pseudaminobacter soli</name>
    <name type="common">ex Zhang et al. 2022</name>
    <dbReference type="NCBI Taxonomy" id="2831468"/>
    <lineage>
        <taxon>Bacteria</taxon>
        <taxon>Pseudomonadati</taxon>
        <taxon>Pseudomonadota</taxon>
        <taxon>Alphaproteobacteria</taxon>
        <taxon>Hyphomicrobiales</taxon>
        <taxon>Phyllobacteriaceae</taxon>
        <taxon>Pseudaminobacter</taxon>
    </lineage>
</organism>